<keyword evidence="2" id="KW-1185">Reference proteome</keyword>
<dbReference type="EMBL" id="CAJNNV010028205">
    <property type="protein sequence ID" value="CAE8623646.1"/>
    <property type="molecule type" value="Genomic_DNA"/>
</dbReference>
<protein>
    <submittedName>
        <fullName evidence="1">Uncharacterized protein</fullName>
    </submittedName>
</protein>
<evidence type="ECO:0000313" key="2">
    <source>
        <dbReference type="Proteomes" id="UP000654075"/>
    </source>
</evidence>
<comment type="caution">
    <text evidence="1">The sequence shown here is derived from an EMBL/GenBank/DDBJ whole genome shotgun (WGS) entry which is preliminary data.</text>
</comment>
<gene>
    <name evidence="1" type="ORF">PGLA1383_LOCUS40886</name>
</gene>
<evidence type="ECO:0000313" key="1">
    <source>
        <dbReference type="EMBL" id="CAE8623646.1"/>
    </source>
</evidence>
<dbReference type="AlphaFoldDB" id="A0A813GL89"/>
<proteinExistence type="predicted"/>
<reference evidence="1" key="1">
    <citation type="submission" date="2021-02" db="EMBL/GenBank/DDBJ databases">
        <authorList>
            <person name="Dougan E. K."/>
            <person name="Rhodes N."/>
            <person name="Thang M."/>
            <person name="Chan C."/>
        </authorList>
    </citation>
    <scope>NUCLEOTIDE SEQUENCE</scope>
</reference>
<organism evidence="1 2">
    <name type="scientific">Polarella glacialis</name>
    <name type="common">Dinoflagellate</name>
    <dbReference type="NCBI Taxonomy" id="89957"/>
    <lineage>
        <taxon>Eukaryota</taxon>
        <taxon>Sar</taxon>
        <taxon>Alveolata</taxon>
        <taxon>Dinophyceae</taxon>
        <taxon>Suessiales</taxon>
        <taxon>Suessiaceae</taxon>
        <taxon>Polarella</taxon>
    </lineage>
</organism>
<feature type="non-terminal residue" evidence="1">
    <location>
        <position position="1"/>
    </location>
</feature>
<name>A0A813GL89_POLGL</name>
<sequence length="96" mass="10811">ELELEGDVGMFWFDVANVASARASPELRADFERKFEEKLLRPVRERLGDLSDAGSATPHSEAFARWQSVVDTWNIPYLGPEYTNLVLSGLGVQTQR</sequence>
<dbReference type="Proteomes" id="UP000654075">
    <property type="component" value="Unassembled WGS sequence"/>
</dbReference>
<accession>A0A813GL89</accession>